<evidence type="ECO:0000256" key="1">
    <source>
        <dbReference type="ARBA" id="ARBA00022491"/>
    </source>
</evidence>
<proteinExistence type="predicted"/>
<sequence>MKIGQVAHEAGVSVDTVRFYERRGIVPAARRRPSGYRVFDAAAVERIRMAKSLQELGFTLDEIVDALSAHDRGGATCDSERWRLEAVVERIDARIAELSRARRGAAETLRDCRAGRCRLAYPHAD</sequence>
<dbReference type="GO" id="GO:0003700">
    <property type="term" value="F:DNA-binding transcription factor activity"/>
    <property type="evidence" value="ECO:0007669"/>
    <property type="project" value="InterPro"/>
</dbReference>
<dbReference type="PANTHER" id="PTHR30204:SF69">
    <property type="entry name" value="MERR-FAMILY TRANSCRIPTIONAL REGULATOR"/>
    <property type="match status" value="1"/>
</dbReference>
<dbReference type="InterPro" id="IPR000551">
    <property type="entry name" value="MerR-type_HTH_dom"/>
</dbReference>
<dbReference type="InterPro" id="IPR009061">
    <property type="entry name" value="DNA-bd_dom_put_sf"/>
</dbReference>
<accession>A0A2T0M5D8</accession>
<feature type="domain" description="HTH merR-type" evidence="5">
    <location>
        <begin position="1"/>
        <end position="69"/>
    </location>
</feature>
<dbReference type="SMART" id="SM00422">
    <property type="entry name" value="HTH_MERR"/>
    <property type="match status" value="1"/>
</dbReference>
<keyword evidence="7" id="KW-1185">Reference proteome</keyword>
<dbReference type="RefSeq" id="WP_106251913.1">
    <property type="nucleotide sequence ID" value="NZ_JBFAIB010000005.1"/>
</dbReference>
<comment type="caution">
    <text evidence="6">The sequence shown here is derived from an EMBL/GenBank/DDBJ whole genome shotgun (WGS) entry which is preliminary data.</text>
</comment>
<evidence type="ECO:0000256" key="3">
    <source>
        <dbReference type="ARBA" id="ARBA00023125"/>
    </source>
</evidence>
<dbReference type="PRINTS" id="PR00040">
    <property type="entry name" value="HTHMERR"/>
</dbReference>
<gene>
    <name evidence="6" type="ORF">B0I32_13292</name>
</gene>
<keyword evidence="1" id="KW-0678">Repressor</keyword>
<protein>
    <submittedName>
        <fullName evidence="6">MerR family mercuric resistance operon transcriptional regulator/MerR family copper efflux transcriptional regulator</fullName>
    </submittedName>
</protein>
<evidence type="ECO:0000313" key="7">
    <source>
        <dbReference type="Proteomes" id="UP000238312"/>
    </source>
</evidence>
<evidence type="ECO:0000313" key="6">
    <source>
        <dbReference type="EMBL" id="PRX52342.1"/>
    </source>
</evidence>
<evidence type="ECO:0000256" key="4">
    <source>
        <dbReference type="ARBA" id="ARBA00023163"/>
    </source>
</evidence>
<dbReference type="PROSITE" id="PS00552">
    <property type="entry name" value="HTH_MERR_1"/>
    <property type="match status" value="1"/>
</dbReference>
<dbReference type="AlphaFoldDB" id="A0A2T0M5D8"/>
<keyword evidence="4" id="KW-0804">Transcription</keyword>
<organism evidence="6 7">
    <name type="scientific">Nonomuraea fuscirosea</name>
    <dbReference type="NCBI Taxonomy" id="1291556"/>
    <lineage>
        <taxon>Bacteria</taxon>
        <taxon>Bacillati</taxon>
        <taxon>Actinomycetota</taxon>
        <taxon>Actinomycetes</taxon>
        <taxon>Streptosporangiales</taxon>
        <taxon>Streptosporangiaceae</taxon>
        <taxon>Nonomuraea</taxon>
    </lineage>
</organism>
<keyword evidence="3" id="KW-0238">DNA-binding</keyword>
<dbReference type="PROSITE" id="PS50937">
    <property type="entry name" value="HTH_MERR_2"/>
    <property type="match status" value="1"/>
</dbReference>
<name>A0A2T0M5D8_9ACTN</name>
<keyword evidence="2" id="KW-0805">Transcription regulation</keyword>
<dbReference type="GO" id="GO:0003677">
    <property type="term" value="F:DNA binding"/>
    <property type="evidence" value="ECO:0007669"/>
    <property type="project" value="UniProtKB-KW"/>
</dbReference>
<dbReference type="SUPFAM" id="SSF46955">
    <property type="entry name" value="Putative DNA-binding domain"/>
    <property type="match status" value="1"/>
</dbReference>
<evidence type="ECO:0000259" key="5">
    <source>
        <dbReference type="PROSITE" id="PS50937"/>
    </source>
</evidence>
<reference evidence="6 7" key="1">
    <citation type="submission" date="2018-03" db="EMBL/GenBank/DDBJ databases">
        <title>Genomic Encyclopedia of Type Strains, Phase III (KMG-III): the genomes of soil and plant-associated and newly described type strains.</title>
        <authorList>
            <person name="Whitman W."/>
        </authorList>
    </citation>
    <scope>NUCLEOTIDE SEQUENCE [LARGE SCALE GENOMIC DNA]</scope>
    <source>
        <strain evidence="6 7">CGMCC 4.7104</strain>
    </source>
</reference>
<dbReference type="EMBL" id="PVNG01000032">
    <property type="protein sequence ID" value="PRX52342.1"/>
    <property type="molecule type" value="Genomic_DNA"/>
</dbReference>
<dbReference type="Pfam" id="PF13411">
    <property type="entry name" value="MerR_1"/>
    <property type="match status" value="1"/>
</dbReference>
<dbReference type="PANTHER" id="PTHR30204">
    <property type="entry name" value="REDOX-CYCLING DRUG-SENSING TRANSCRIPTIONAL ACTIVATOR SOXR"/>
    <property type="match status" value="1"/>
</dbReference>
<evidence type="ECO:0000256" key="2">
    <source>
        <dbReference type="ARBA" id="ARBA00023015"/>
    </source>
</evidence>
<dbReference type="Proteomes" id="UP000238312">
    <property type="component" value="Unassembled WGS sequence"/>
</dbReference>
<dbReference type="InterPro" id="IPR047057">
    <property type="entry name" value="MerR_fam"/>
</dbReference>
<dbReference type="OrthoDB" id="9802944at2"/>
<dbReference type="Gene3D" id="1.10.1660.10">
    <property type="match status" value="1"/>
</dbReference>